<name>A0A8J2NRC9_9HEXA</name>
<sequence length="39" mass="4274">YFKAFLKEIKVTACIGEQENIVKFLGAVVDDIAKGKCLA</sequence>
<keyword evidence="2" id="KW-1185">Reference proteome</keyword>
<dbReference type="EMBL" id="CAJVCH010093562">
    <property type="protein sequence ID" value="CAG7722912.1"/>
    <property type="molecule type" value="Genomic_DNA"/>
</dbReference>
<dbReference type="Proteomes" id="UP000708208">
    <property type="component" value="Unassembled WGS sequence"/>
</dbReference>
<reference evidence="1" key="1">
    <citation type="submission" date="2021-06" db="EMBL/GenBank/DDBJ databases">
        <authorList>
            <person name="Hodson N. C."/>
            <person name="Mongue J. A."/>
            <person name="Jaron S. K."/>
        </authorList>
    </citation>
    <scope>NUCLEOTIDE SEQUENCE</scope>
</reference>
<evidence type="ECO:0000313" key="1">
    <source>
        <dbReference type="EMBL" id="CAG7722912.1"/>
    </source>
</evidence>
<dbReference type="AlphaFoldDB" id="A0A8J2NRC9"/>
<organism evidence="1 2">
    <name type="scientific">Allacma fusca</name>
    <dbReference type="NCBI Taxonomy" id="39272"/>
    <lineage>
        <taxon>Eukaryota</taxon>
        <taxon>Metazoa</taxon>
        <taxon>Ecdysozoa</taxon>
        <taxon>Arthropoda</taxon>
        <taxon>Hexapoda</taxon>
        <taxon>Collembola</taxon>
        <taxon>Symphypleona</taxon>
        <taxon>Sminthuridae</taxon>
        <taxon>Allacma</taxon>
    </lineage>
</organism>
<comment type="caution">
    <text evidence="1">The sequence shown here is derived from an EMBL/GenBank/DDBJ whole genome shotgun (WGS) entry which is preliminary data.</text>
</comment>
<accession>A0A8J2NRC9</accession>
<feature type="non-terminal residue" evidence="1">
    <location>
        <position position="1"/>
    </location>
</feature>
<gene>
    <name evidence="1" type="ORF">AFUS01_LOCUS12022</name>
</gene>
<proteinExistence type="predicted"/>
<feature type="non-terminal residue" evidence="1">
    <location>
        <position position="39"/>
    </location>
</feature>
<protein>
    <submittedName>
        <fullName evidence="1">Uncharacterized protein</fullName>
    </submittedName>
</protein>
<evidence type="ECO:0000313" key="2">
    <source>
        <dbReference type="Proteomes" id="UP000708208"/>
    </source>
</evidence>